<reference evidence="2" key="1">
    <citation type="journal article" date="2009" name="Rice">
        <title>De Novo Next Generation Sequencing of Plant Genomes.</title>
        <authorList>
            <person name="Rounsley S."/>
            <person name="Marri P.R."/>
            <person name="Yu Y."/>
            <person name="He R."/>
            <person name="Sisneros N."/>
            <person name="Goicoechea J.L."/>
            <person name="Lee S.J."/>
            <person name="Angelova A."/>
            <person name="Kudrna D."/>
            <person name="Luo M."/>
            <person name="Affourtit J."/>
            <person name="Desany B."/>
            <person name="Knight J."/>
            <person name="Niazi F."/>
            <person name="Egholm M."/>
            <person name="Wing R.A."/>
        </authorList>
    </citation>
    <scope>NUCLEOTIDE SEQUENCE [LARGE SCALE GENOMIC DNA]</scope>
    <source>
        <strain evidence="2">cv. IRGC 105608</strain>
    </source>
</reference>
<feature type="coiled-coil region" evidence="1">
    <location>
        <begin position="154"/>
        <end position="181"/>
    </location>
</feature>
<dbReference type="Proteomes" id="UP000026960">
    <property type="component" value="Chromosome 5"/>
</dbReference>
<keyword evidence="3" id="KW-1185">Reference proteome</keyword>
<evidence type="ECO:0000256" key="1">
    <source>
        <dbReference type="SAM" id="Coils"/>
    </source>
</evidence>
<evidence type="ECO:0000313" key="3">
    <source>
        <dbReference type="Proteomes" id="UP000026960"/>
    </source>
</evidence>
<accession>A0A0D3G588</accession>
<keyword evidence="1" id="KW-0175">Coiled coil</keyword>
<dbReference type="PaxDb" id="65489-OBART05G09300.1"/>
<organism evidence="2">
    <name type="scientific">Oryza barthii</name>
    <dbReference type="NCBI Taxonomy" id="65489"/>
    <lineage>
        <taxon>Eukaryota</taxon>
        <taxon>Viridiplantae</taxon>
        <taxon>Streptophyta</taxon>
        <taxon>Embryophyta</taxon>
        <taxon>Tracheophyta</taxon>
        <taxon>Spermatophyta</taxon>
        <taxon>Magnoliopsida</taxon>
        <taxon>Liliopsida</taxon>
        <taxon>Poales</taxon>
        <taxon>Poaceae</taxon>
        <taxon>BOP clade</taxon>
        <taxon>Oryzoideae</taxon>
        <taxon>Oryzeae</taxon>
        <taxon>Oryzinae</taxon>
        <taxon>Oryza</taxon>
    </lineage>
</organism>
<dbReference type="EnsemblPlants" id="OBART05G09300.1">
    <property type="protein sequence ID" value="OBART05G09300.1"/>
    <property type="gene ID" value="OBART05G09300"/>
</dbReference>
<protein>
    <submittedName>
        <fullName evidence="2">Uncharacterized protein</fullName>
    </submittedName>
</protein>
<dbReference type="HOGENOM" id="CLU_1247027_0_0_1"/>
<sequence length="222" mass="25019">MPEFQTTRCFHLAGFVKQLRALAAEVGYCITAEYRVVRNSEDEGVLEALWSAKVMIISNSMMLESCWFTGEGDSRESACQEAAFHAIGALSQSHSDQLKTTPFCYHPARFGFAEDADFRDARNEEDTTIVHMSKMLAAMDKYHMGYYRMTERMFEALLQKNRDKEDELHGLRKELKDLKCGMPGAVVKTLPPAGSSTCPCHGINNADEPFVDRSPSRSRSQE</sequence>
<proteinExistence type="predicted"/>
<reference evidence="2" key="2">
    <citation type="submission" date="2015-03" db="UniProtKB">
        <authorList>
            <consortium name="EnsemblPlants"/>
        </authorList>
    </citation>
    <scope>IDENTIFICATION</scope>
</reference>
<evidence type="ECO:0000313" key="2">
    <source>
        <dbReference type="EnsemblPlants" id="OBART05G09300.1"/>
    </source>
</evidence>
<name>A0A0D3G588_9ORYZ</name>
<dbReference type="AlphaFoldDB" id="A0A0D3G588"/>
<dbReference type="Gramene" id="OBART05G09300.1">
    <property type="protein sequence ID" value="OBART05G09300.1"/>
    <property type="gene ID" value="OBART05G09300"/>
</dbReference>